<keyword evidence="5 7" id="KW-0413">Isomerase</keyword>
<organism evidence="8">
    <name type="scientific">uncultured Armatimonadetes bacterium</name>
    <dbReference type="NCBI Taxonomy" id="157466"/>
    <lineage>
        <taxon>Bacteria</taxon>
        <taxon>Bacillati</taxon>
        <taxon>Armatimonadota</taxon>
        <taxon>environmental samples</taxon>
    </lineage>
</organism>
<feature type="active site" description="Proton donor/acceptor" evidence="7">
    <location>
        <position position="190"/>
    </location>
</feature>
<dbReference type="AlphaFoldDB" id="A0A6J4JPP7"/>
<feature type="binding site" evidence="7">
    <location>
        <begin position="191"/>
        <end position="192"/>
    </location>
    <ligand>
        <name>substrate</name>
    </ligand>
</feature>
<dbReference type="GO" id="GO:0008881">
    <property type="term" value="F:glutamate racemase activity"/>
    <property type="evidence" value="ECO:0007669"/>
    <property type="project" value="UniProtKB-UniRule"/>
</dbReference>
<evidence type="ECO:0000256" key="7">
    <source>
        <dbReference type="HAMAP-Rule" id="MF_00258"/>
    </source>
</evidence>
<dbReference type="PANTHER" id="PTHR21198:SF2">
    <property type="entry name" value="GLUTAMATE RACEMASE"/>
    <property type="match status" value="1"/>
</dbReference>
<evidence type="ECO:0000256" key="4">
    <source>
        <dbReference type="ARBA" id="ARBA00022984"/>
    </source>
</evidence>
<name>A0A6J4JPP7_9BACT</name>
<dbReference type="InterPro" id="IPR033134">
    <property type="entry name" value="Asp/Glu_racemase_AS_2"/>
</dbReference>
<dbReference type="GO" id="GO:0071555">
    <property type="term" value="P:cell wall organization"/>
    <property type="evidence" value="ECO:0007669"/>
    <property type="project" value="UniProtKB-KW"/>
</dbReference>
<sequence>MTGLRHDAPVGVFDSGLGGLTVVREMLRLLPRERIVYVGDTAHVPYGGRPLDEVRGFAQNISRFLIEQAGCKAVVMACNISSAVARDSVEAAHPEMPILGVIGPGARAAVRLSGGAPVAVLATEGTVRSGAYGRVLAAESPGAAVTETACPDFVPLVEAGRTESSEALAAAQRYLGAALHGGARVVILGCTHYPFLLPTLARAAGPDVAFVDPAGETARELACVLAARDLAAPERSAAPPPAHTFYATGDPDTFAVGATVFLGDVAESVRHLSWREESLVPDGSDAH</sequence>
<keyword evidence="3 7" id="KW-0133">Cell shape</keyword>
<dbReference type="InterPro" id="IPR001920">
    <property type="entry name" value="Asp/Glu_race"/>
</dbReference>
<dbReference type="GO" id="GO:0009252">
    <property type="term" value="P:peptidoglycan biosynthetic process"/>
    <property type="evidence" value="ECO:0007669"/>
    <property type="project" value="UniProtKB-UniRule"/>
</dbReference>
<comment type="function">
    <text evidence="7">Provides the (R)-glutamate required for cell wall biosynthesis.</text>
</comment>
<feature type="binding site" evidence="7">
    <location>
        <begin position="46"/>
        <end position="47"/>
    </location>
    <ligand>
        <name>substrate</name>
    </ligand>
</feature>
<gene>
    <name evidence="7" type="primary">murI</name>
    <name evidence="8" type="ORF">AVDCRST_MAG63-3855</name>
</gene>
<dbReference type="Gene3D" id="3.40.50.1860">
    <property type="match status" value="2"/>
</dbReference>
<proteinExistence type="inferred from homology"/>
<dbReference type="PROSITE" id="PS00924">
    <property type="entry name" value="ASP_GLU_RACEMASE_2"/>
    <property type="match status" value="1"/>
</dbReference>
<keyword evidence="4 7" id="KW-0573">Peptidoglycan synthesis</keyword>
<dbReference type="SUPFAM" id="SSF53681">
    <property type="entry name" value="Aspartate/glutamate racemase"/>
    <property type="match status" value="2"/>
</dbReference>
<protein>
    <recommendedName>
        <fullName evidence="2 7">Glutamate racemase</fullName>
        <ecNumber evidence="2 7">5.1.1.3</ecNumber>
    </recommendedName>
</protein>
<evidence type="ECO:0000256" key="5">
    <source>
        <dbReference type="ARBA" id="ARBA00023235"/>
    </source>
</evidence>
<evidence type="ECO:0000256" key="3">
    <source>
        <dbReference type="ARBA" id="ARBA00022960"/>
    </source>
</evidence>
<feature type="binding site" evidence="7">
    <location>
        <begin position="14"/>
        <end position="15"/>
    </location>
    <ligand>
        <name>substrate</name>
    </ligand>
</feature>
<dbReference type="UniPathway" id="UPA00219"/>
<dbReference type="PANTHER" id="PTHR21198">
    <property type="entry name" value="GLUTAMATE RACEMASE"/>
    <property type="match status" value="1"/>
</dbReference>
<dbReference type="Pfam" id="PF01177">
    <property type="entry name" value="Asp_Glu_race"/>
    <property type="match status" value="1"/>
</dbReference>
<reference evidence="8" key="1">
    <citation type="submission" date="2020-02" db="EMBL/GenBank/DDBJ databases">
        <authorList>
            <person name="Meier V. D."/>
        </authorList>
    </citation>
    <scope>NUCLEOTIDE SEQUENCE</scope>
    <source>
        <strain evidence="8">AVDCRST_MAG63</strain>
    </source>
</reference>
<dbReference type="EMBL" id="CADCTO010000511">
    <property type="protein sequence ID" value="CAA9284220.1"/>
    <property type="molecule type" value="Genomic_DNA"/>
</dbReference>
<accession>A0A6J4JPP7</accession>
<evidence type="ECO:0000313" key="8">
    <source>
        <dbReference type="EMBL" id="CAA9284220.1"/>
    </source>
</evidence>
<dbReference type="NCBIfam" id="TIGR00067">
    <property type="entry name" value="glut_race"/>
    <property type="match status" value="1"/>
</dbReference>
<dbReference type="EC" id="5.1.1.3" evidence="2 7"/>
<comment type="similarity">
    <text evidence="7">Belongs to the aspartate/glutamate racemases family.</text>
</comment>
<comment type="pathway">
    <text evidence="7">Cell wall biogenesis; peptidoglycan biosynthesis.</text>
</comment>
<evidence type="ECO:0000256" key="1">
    <source>
        <dbReference type="ARBA" id="ARBA00001602"/>
    </source>
</evidence>
<dbReference type="InterPro" id="IPR004391">
    <property type="entry name" value="Glu_race"/>
</dbReference>
<dbReference type="GO" id="GO:0008360">
    <property type="term" value="P:regulation of cell shape"/>
    <property type="evidence" value="ECO:0007669"/>
    <property type="project" value="UniProtKB-KW"/>
</dbReference>
<evidence type="ECO:0000256" key="6">
    <source>
        <dbReference type="ARBA" id="ARBA00023316"/>
    </source>
</evidence>
<dbReference type="HAMAP" id="MF_00258">
    <property type="entry name" value="Glu_racemase"/>
    <property type="match status" value="1"/>
</dbReference>
<dbReference type="InterPro" id="IPR015942">
    <property type="entry name" value="Asp/Glu/hydantoin_racemase"/>
</dbReference>
<comment type="caution">
    <text evidence="7">Lacks conserved residue(s) required for the propagation of feature annotation.</text>
</comment>
<keyword evidence="6 7" id="KW-0961">Cell wall biogenesis/degradation</keyword>
<evidence type="ECO:0000256" key="2">
    <source>
        <dbReference type="ARBA" id="ARBA00013090"/>
    </source>
</evidence>
<feature type="active site" description="Proton donor/acceptor" evidence="7">
    <location>
        <position position="78"/>
    </location>
</feature>
<comment type="catalytic activity">
    <reaction evidence="1 7">
        <text>L-glutamate = D-glutamate</text>
        <dbReference type="Rhea" id="RHEA:12813"/>
        <dbReference type="ChEBI" id="CHEBI:29985"/>
        <dbReference type="ChEBI" id="CHEBI:29986"/>
        <dbReference type="EC" id="5.1.1.3"/>
    </reaction>
</comment>